<protein>
    <submittedName>
        <fullName evidence="2">ABC-type sugar transport system, ATPase component</fullName>
    </submittedName>
</protein>
<reference evidence="2 3" key="1">
    <citation type="submission" date="2017-03" db="EMBL/GenBank/DDBJ databases">
        <title>Genome analysis of strain PAMC 26577.</title>
        <authorList>
            <person name="Oh H.-M."/>
            <person name="Yang J.-A."/>
        </authorList>
    </citation>
    <scope>NUCLEOTIDE SEQUENCE [LARGE SCALE GENOMIC DNA]</scope>
    <source>
        <strain evidence="2 3">PAMC 26577</strain>
    </source>
</reference>
<evidence type="ECO:0000313" key="3">
    <source>
        <dbReference type="Proteomes" id="UP000195221"/>
    </source>
</evidence>
<dbReference type="Proteomes" id="UP000195221">
    <property type="component" value="Unassembled WGS sequence"/>
</dbReference>
<proteinExistence type="predicted"/>
<name>A0A242MGJ4_CABSO</name>
<evidence type="ECO:0000313" key="2">
    <source>
        <dbReference type="EMBL" id="OTP70078.1"/>
    </source>
</evidence>
<dbReference type="PROSITE" id="PS51257">
    <property type="entry name" value="PROKAR_LIPOPROTEIN"/>
    <property type="match status" value="1"/>
</dbReference>
<keyword evidence="1" id="KW-0732">Signal</keyword>
<comment type="caution">
    <text evidence="2">The sequence shown here is derived from an EMBL/GenBank/DDBJ whole genome shotgun (WGS) entry which is preliminary data.</text>
</comment>
<sequence>MISSRVVSFALSGSLLAAVFAAVALAACSSTSGPELRASSPLIYVSSRRAPSEVFSCLEDRLPSVSTSKSGNASELVVGPNAWLVTLTPSHYGSTVKVQKSDRDYGGLPEPEMRFDIARCTT</sequence>
<accession>A0A242MGJ4</accession>
<gene>
    <name evidence="2" type="ORF">PAMC26577_27595</name>
</gene>
<evidence type="ECO:0000256" key="1">
    <source>
        <dbReference type="SAM" id="SignalP"/>
    </source>
</evidence>
<feature type="chain" id="PRO_5011255310" evidence="1">
    <location>
        <begin position="27"/>
        <end position="122"/>
    </location>
</feature>
<keyword evidence="2" id="KW-0813">Transport</keyword>
<organism evidence="2 3">
    <name type="scientific">Caballeronia sordidicola</name>
    <name type="common">Burkholderia sordidicola</name>
    <dbReference type="NCBI Taxonomy" id="196367"/>
    <lineage>
        <taxon>Bacteria</taxon>
        <taxon>Pseudomonadati</taxon>
        <taxon>Pseudomonadota</taxon>
        <taxon>Betaproteobacteria</taxon>
        <taxon>Burkholderiales</taxon>
        <taxon>Burkholderiaceae</taxon>
        <taxon>Caballeronia</taxon>
    </lineage>
</organism>
<dbReference type="AlphaFoldDB" id="A0A242MGJ4"/>
<keyword evidence="2" id="KW-0762">Sugar transport</keyword>
<feature type="signal peptide" evidence="1">
    <location>
        <begin position="1"/>
        <end position="26"/>
    </location>
</feature>
<dbReference type="EMBL" id="NBTZ01000111">
    <property type="protein sequence ID" value="OTP70078.1"/>
    <property type="molecule type" value="Genomic_DNA"/>
</dbReference>